<organism evidence="1 2">
    <name type="scientific">Metabacillus herbersteinensis</name>
    <dbReference type="NCBI Taxonomy" id="283816"/>
    <lineage>
        <taxon>Bacteria</taxon>
        <taxon>Bacillati</taxon>
        <taxon>Bacillota</taxon>
        <taxon>Bacilli</taxon>
        <taxon>Bacillales</taxon>
        <taxon>Bacillaceae</taxon>
        <taxon>Metabacillus</taxon>
    </lineage>
</organism>
<accession>A0ABV6G8L0</accession>
<evidence type="ECO:0000313" key="1">
    <source>
        <dbReference type="EMBL" id="MFC0269988.1"/>
    </source>
</evidence>
<reference evidence="1 2" key="1">
    <citation type="submission" date="2024-09" db="EMBL/GenBank/DDBJ databases">
        <authorList>
            <person name="Sun Q."/>
            <person name="Mori K."/>
        </authorList>
    </citation>
    <scope>NUCLEOTIDE SEQUENCE [LARGE SCALE GENOMIC DNA]</scope>
    <source>
        <strain evidence="1 2">CCM 7228</strain>
    </source>
</reference>
<comment type="caution">
    <text evidence="1">The sequence shown here is derived from an EMBL/GenBank/DDBJ whole genome shotgun (WGS) entry which is preliminary data.</text>
</comment>
<dbReference type="RefSeq" id="WP_378929475.1">
    <property type="nucleotide sequence ID" value="NZ_JBHLVO010000001.1"/>
</dbReference>
<sequence>MNILFGVELSGATSLNFNLLLRIKEKVRIVDHDDTIVIVSSFFEAERLKSLFEEQTIFEEQHALVLLDNPEVTSLYSDYGFKSHANKIYLFQELVQSFTITATDPVQEKMALLQFEEHLIAKDGALLYIDSQFLKLVQGIATAYSIGVTFSPRQMA</sequence>
<gene>
    <name evidence="1" type="ORF">ACFFIX_00755</name>
</gene>
<dbReference type="Proteomes" id="UP001589854">
    <property type="component" value="Unassembled WGS sequence"/>
</dbReference>
<dbReference type="EMBL" id="JBHLVO010000001">
    <property type="protein sequence ID" value="MFC0269988.1"/>
    <property type="molecule type" value="Genomic_DNA"/>
</dbReference>
<name>A0ABV6G8L0_9BACI</name>
<evidence type="ECO:0000313" key="2">
    <source>
        <dbReference type="Proteomes" id="UP001589854"/>
    </source>
</evidence>
<protein>
    <submittedName>
        <fullName evidence="1">Uncharacterized protein</fullName>
    </submittedName>
</protein>
<keyword evidence="2" id="KW-1185">Reference proteome</keyword>
<proteinExistence type="predicted"/>